<feature type="domain" description="Nephrocystin 3-like N-terminal" evidence="4">
    <location>
        <begin position="356"/>
        <end position="480"/>
    </location>
</feature>
<organism evidence="5 6">
    <name type="scientific">Acanthaster planci</name>
    <name type="common">Crown-of-thorns starfish</name>
    <dbReference type="NCBI Taxonomy" id="133434"/>
    <lineage>
        <taxon>Eukaryota</taxon>
        <taxon>Metazoa</taxon>
        <taxon>Echinodermata</taxon>
        <taxon>Eleutherozoa</taxon>
        <taxon>Asterozoa</taxon>
        <taxon>Asteroidea</taxon>
        <taxon>Valvatacea</taxon>
        <taxon>Valvatida</taxon>
        <taxon>Acanthasteridae</taxon>
        <taxon>Acanthaster</taxon>
    </lineage>
</organism>
<dbReference type="Proteomes" id="UP000694845">
    <property type="component" value="Unplaced"/>
</dbReference>
<evidence type="ECO:0000259" key="3">
    <source>
        <dbReference type="Pfam" id="PF13271"/>
    </source>
</evidence>
<dbReference type="PANTHER" id="PTHR19860:SF42">
    <property type="entry name" value="RING-TYPE DOMAIN-CONTAINING PROTEIN"/>
    <property type="match status" value="1"/>
</dbReference>
<name>A0A8B7XNX9_ACAPL</name>
<dbReference type="GO" id="GO:0080008">
    <property type="term" value="C:Cul4-RING E3 ubiquitin ligase complex"/>
    <property type="evidence" value="ECO:0007669"/>
    <property type="project" value="TreeGrafter"/>
</dbReference>
<feature type="region of interest" description="Disordered" evidence="2">
    <location>
        <begin position="1"/>
        <end position="21"/>
    </location>
</feature>
<keyword evidence="1" id="KW-0677">Repeat</keyword>
<reference evidence="6 7" key="1">
    <citation type="submission" date="2025-04" db="UniProtKB">
        <authorList>
            <consortium name="RefSeq"/>
        </authorList>
    </citation>
    <scope>IDENTIFICATION</scope>
</reference>
<dbReference type="OMA" id="FMARCAM"/>
<feature type="compositionally biased region" description="Basic residues" evidence="2">
    <location>
        <begin position="1"/>
        <end position="11"/>
    </location>
</feature>
<accession>A0A8B7XNX9</accession>
<dbReference type="RefSeq" id="XP_022081873.1">
    <property type="nucleotide sequence ID" value="XM_022226181.1"/>
</dbReference>
<dbReference type="PANTHER" id="PTHR19860">
    <property type="entry name" value="DDB1- AND CUL4-ASSOCIATED FACTOR 12-RELATED"/>
    <property type="match status" value="1"/>
</dbReference>
<dbReference type="RefSeq" id="XP_022081872.1">
    <property type="nucleotide sequence ID" value="XM_022226180.1"/>
</dbReference>
<dbReference type="InterPro" id="IPR056884">
    <property type="entry name" value="NPHP3-like_N"/>
</dbReference>
<sequence length="865" mass="98619">MGAVLGKRKRKKEADRTRSLQTSVKPLEKHCEDVGVICSLPLKEPETPEQAVMDQCWKEIEAQCEDHVSIIYPTSGLNSSGWRAVRLFVSSTFQDFYNEREVLVKKVFPELREWCESLRLHLVECDLRWGVPKNPTTRTVVTTCMEEIVRCHADADGEGFFLNMLGNRYGWIPPKEEVPNDIAEEYKWVHSTSITHMEILLGAYRSRNPNAAFFVRDSSGFTEMIPLENQKQFVEPTEVGKLQLKELKSRLQQRFPGQVFPYSCELDDDTQDSKVKLKGLDEFGRQVLEFFKKAIEKKFPPSDSVAPTPEKLEQEQHDIYMEQKGKLVFGRDGEIGRMMDLARGVPGDAETEAGEERHHMVVVADPGEGKSSLMARFVMEAKKAGFAVFYHFVGCTAESNLPSSILKRLVDKLEELYPDVCAYTPEKEEDASKAKKTVDEVNALKMAAYLKTLEEAGTQFLIVVDAVNQMMKEDNRYGWLPSTLAGNLRCVVSTTREDRTLEELRQRCPDATELTLTALGVTARKEIVTNYFKRYNKTLDSEQLDLLTGSEGARNALWLSLSCEELRVFGVFEQVTDRIRELPDSLEGLIEIILARLVSDDETGMVQKMLHYLQCVPEGLKETELQALLGDIDGEACTPAPALHWAMARRTLKPFLRNSGAYGQVERLQFFHLALNKAVQKRLSEDYDLKKKCHRELADYYQYHCHDEAAVISQLARQLTQAREGQRLVGFFRTDKRSTHVNKIERSRLLKEFRCTNMTKSDFPGCTKFGFCQFCKNARSKLDPNSYFQNKDCCAICGERIAFPGPKTAKAYWCPFHKPSFPAFGAKYNCYACQKSINQRDTPPLAYLCQFCDPGHIERCCKLVP</sequence>
<evidence type="ECO:0000256" key="1">
    <source>
        <dbReference type="ARBA" id="ARBA00022737"/>
    </source>
</evidence>
<evidence type="ECO:0000313" key="5">
    <source>
        <dbReference type="Proteomes" id="UP000694845"/>
    </source>
</evidence>
<dbReference type="InterPro" id="IPR027417">
    <property type="entry name" value="P-loop_NTPase"/>
</dbReference>
<dbReference type="OrthoDB" id="2325716at2759"/>
<dbReference type="Gene3D" id="3.40.50.300">
    <property type="entry name" value="P-loop containing nucleotide triphosphate hydrolases"/>
    <property type="match status" value="1"/>
</dbReference>
<feature type="domain" description="DUF4062" evidence="3">
    <location>
        <begin position="86"/>
        <end position="176"/>
    </location>
</feature>
<evidence type="ECO:0000313" key="6">
    <source>
        <dbReference type="RefSeq" id="XP_022081872.1"/>
    </source>
</evidence>
<dbReference type="InterPro" id="IPR051191">
    <property type="entry name" value="DCAF12"/>
</dbReference>
<dbReference type="Pfam" id="PF24883">
    <property type="entry name" value="NPHP3_N"/>
    <property type="match status" value="1"/>
</dbReference>
<dbReference type="Pfam" id="PF13271">
    <property type="entry name" value="DUF4062"/>
    <property type="match status" value="1"/>
</dbReference>
<dbReference type="KEGG" id="aplc:110974497"/>
<evidence type="ECO:0000259" key="4">
    <source>
        <dbReference type="Pfam" id="PF24883"/>
    </source>
</evidence>
<dbReference type="AlphaFoldDB" id="A0A8B7XNX9"/>
<evidence type="ECO:0000313" key="7">
    <source>
        <dbReference type="RefSeq" id="XP_022081873.1"/>
    </source>
</evidence>
<gene>
    <name evidence="6 7" type="primary">LOC110974497</name>
</gene>
<dbReference type="SUPFAM" id="SSF52540">
    <property type="entry name" value="P-loop containing nucleoside triphosphate hydrolases"/>
    <property type="match status" value="1"/>
</dbReference>
<protein>
    <submittedName>
        <fullName evidence="6 7">Telomerase protein component 1-like</fullName>
    </submittedName>
</protein>
<dbReference type="GeneID" id="110974497"/>
<keyword evidence="5" id="KW-1185">Reference proteome</keyword>
<dbReference type="InterPro" id="IPR025139">
    <property type="entry name" value="DUF4062"/>
</dbReference>
<evidence type="ECO:0000256" key="2">
    <source>
        <dbReference type="SAM" id="MobiDB-lite"/>
    </source>
</evidence>
<proteinExistence type="predicted"/>